<evidence type="ECO:0000256" key="3">
    <source>
        <dbReference type="ARBA" id="ARBA00023008"/>
    </source>
</evidence>
<organism evidence="5">
    <name type="scientific">marine metagenome</name>
    <dbReference type="NCBI Taxonomy" id="408172"/>
    <lineage>
        <taxon>unclassified sequences</taxon>
        <taxon>metagenomes</taxon>
        <taxon>ecological metagenomes</taxon>
    </lineage>
</organism>
<dbReference type="SUPFAM" id="SSF49503">
    <property type="entry name" value="Cupredoxins"/>
    <property type="match status" value="1"/>
</dbReference>
<reference evidence="5" key="1">
    <citation type="submission" date="2018-05" db="EMBL/GenBank/DDBJ databases">
        <authorList>
            <person name="Lanie J.A."/>
            <person name="Ng W.-L."/>
            <person name="Kazmierczak K.M."/>
            <person name="Andrzejewski T.M."/>
            <person name="Davidsen T.M."/>
            <person name="Wayne K.J."/>
            <person name="Tettelin H."/>
            <person name="Glass J.I."/>
            <person name="Rusch D."/>
            <person name="Podicherti R."/>
            <person name="Tsui H.-C.T."/>
            <person name="Winkler M.E."/>
        </authorList>
    </citation>
    <scope>NUCLEOTIDE SEQUENCE</scope>
</reference>
<dbReference type="GO" id="GO:0005507">
    <property type="term" value="F:copper ion binding"/>
    <property type="evidence" value="ECO:0007669"/>
    <property type="project" value="InterPro"/>
</dbReference>
<protein>
    <recommendedName>
        <fullName evidence="4">Cytochrome oxidase subunit II copper A binding domain-containing protein</fullName>
    </recommendedName>
</protein>
<gene>
    <name evidence="5" type="ORF">METZ01_LOCUS147766</name>
</gene>
<feature type="domain" description="Cytochrome oxidase subunit II copper A binding" evidence="4">
    <location>
        <begin position="1"/>
        <end position="113"/>
    </location>
</feature>
<dbReference type="PANTHER" id="PTHR42838">
    <property type="entry name" value="CYTOCHROME C OXIDASE SUBUNIT II"/>
    <property type="match status" value="1"/>
</dbReference>
<evidence type="ECO:0000313" key="5">
    <source>
        <dbReference type="EMBL" id="SVA94912.1"/>
    </source>
</evidence>
<dbReference type="InterPro" id="IPR051403">
    <property type="entry name" value="NosZ/Cyto_c_oxidase_sub2"/>
</dbReference>
<dbReference type="InterPro" id="IPR002429">
    <property type="entry name" value="CcO_II-like_C"/>
</dbReference>
<dbReference type="GO" id="GO:0030313">
    <property type="term" value="C:cell envelope"/>
    <property type="evidence" value="ECO:0007669"/>
    <property type="project" value="UniProtKB-SubCell"/>
</dbReference>
<dbReference type="InterPro" id="IPR008972">
    <property type="entry name" value="Cupredoxin"/>
</dbReference>
<proteinExistence type="predicted"/>
<sequence>MLVLSKIQAEQTDHRVVTILAERFSFTPSEIHVAIGTSLELRIHSNDTMHGFRIIGNNINVLVPKRRQGEAVVRFQAVEVGRYEFECSRLCGAGHNFMRGAIVVHADRQDADR</sequence>
<comment type="subcellular location">
    <subcellularLocation>
        <location evidence="1">Cell envelope</location>
    </subcellularLocation>
</comment>
<evidence type="ECO:0000259" key="4">
    <source>
        <dbReference type="PROSITE" id="PS50857"/>
    </source>
</evidence>
<dbReference type="InterPro" id="IPR028096">
    <property type="entry name" value="EfeO_Cupredoxin"/>
</dbReference>
<evidence type="ECO:0000256" key="1">
    <source>
        <dbReference type="ARBA" id="ARBA00004196"/>
    </source>
</evidence>
<evidence type="ECO:0000256" key="2">
    <source>
        <dbReference type="ARBA" id="ARBA00022723"/>
    </source>
</evidence>
<dbReference type="PANTHER" id="PTHR42838:SF2">
    <property type="entry name" value="NITROUS-OXIDE REDUCTASE"/>
    <property type="match status" value="1"/>
</dbReference>
<dbReference type="GO" id="GO:0016020">
    <property type="term" value="C:membrane"/>
    <property type="evidence" value="ECO:0007669"/>
    <property type="project" value="InterPro"/>
</dbReference>
<dbReference type="Pfam" id="PF13473">
    <property type="entry name" value="Cupredoxin_1"/>
    <property type="match status" value="1"/>
</dbReference>
<dbReference type="AlphaFoldDB" id="A0A382A192"/>
<dbReference type="Gene3D" id="2.60.40.420">
    <property type="entry name" value="Cupredoxins - blue copper proteins"/>
    <property type="match status" value="1"/>
</dbReference>
<name>A0A382A192_9ZZZZ</name>
<dbReference type="GO" id="GO:0004129">
    <property type="term" value="F:cytochrome-c oxidase activity"/>
    <property type="evidence" value="ECO:0007669"/>
    <property type="project" value="InterPro"/>
</dbReference>
<dbReference type="EMBL" id="UINC01023378">
    <property type="protein sequence ID" value="SVA94912.1"/>
    <property type="molecule type" value="Genomic_DNA"/>
</dbReference>
<dbReference type="PROSITE" id="PS50857">
    <property type="entry name" value="COX2_CUA"/>
    <property type="match status" value="1"/>
</dbReference>
<accession>A0A382A192</accession>
<keyword evidence="3" id="KW-0186">Copper</keyword>
<keyword evidence="2" id="KW-0479">Metal-binding</keyword>